<feature type="compositionally biased region" description="Basic and acidic residues" evidence="1">
    <location>
        <begin position="198"/>
        <end position="208"/>
    </location>
</feature>
<evidence type="ECO:0000313" key="3">
    <source>
        <dbReference type="Proteomes" id="UP000756710"/>
    </source>
</evidence>
<feature type="compositionally biased region" description="Low complexity" evidence="1">
    <location>
        <begin position="151"/>
        <end position="197"/>
    </location>
</feature>
<evidence type="ECO:0000313" key="2">
    <source>
        <dbReference type="EMBL" id="MBP2065282.1"/>
    </source>
</evidence>
<comment type="caution">
    <text evidence="2">The sequence shown here is derived from an EMBL/GenBank/DDBJ whole genome shotgun (WGS) entry which is preliminary data.</text>
</comment>
<protein>
    <submittedName>
        <fullName evidence="2">Uncharacterized protein</fullName>
    </submittedName>
</protein>
<keyword evidence="3" id="KW-1185">Reference proteome</keyword>
<dbReference type="Proteomes" id="UP000756710">
    <property type="component" value="Unassembled WGS sequence"/>
</dbReference>
<feature type="region of interest" description="Disordered" evidence="1">
    <location>
        <begin position="300"/>
        <end position="328"/>
    </location>
</feature>
<name>A0ABS4N1H8_9ACTN</name>
<gene>
    <name evidence="2" type="ORF">J2Z30_006313</name>
</gene>
<sequence length="328" mass="34652">MVCRYEGSADQNVVTACHHIGRVGRGVRRPPSSRNLLRYVFSGPRSRAAARLNRGVQASSLRAALIPFHFMGGDTYDQQPEVWFSRHGGNGVTITNSVRGPSHVVQQWNGNMHTSAQHSALPRRRPGARGSALALTVLMLSAGALTTACGADGDDSSAATASPTRALNAAESPSSSGTGEPSASAEGSSPTPQTAEQRAQEEAGRERAAAAPSGVPVTPGEPKENGHFRHPVKTQGDVTVFKPVRSGSAVTVPIKITNRGDQRAFYEVAVRVTGDHGFDATVRMKSEAVGLYPGTSWPAELTARDPGSPVPDNPQVTIVRSTKSRHLR</sequence>
<organism evidence="2 3">
    <name type="scientific">Streptomyces iranensis</name>
    <dbReference type="NCBI Taxonomy" id="576784"/>
    <lineage>
        <taxon>Bacteria</taxon>
        <taxon>Bacillati</taxon>
        <taxon>Actinomycetota</taxon>
        <taxon>Actinomycetes</taxon>
        <taxon>Kitasatosporales</taxon>
        <taxon>Streptomycetaceae</taxon>
        <taxon>Streptomyces</taxon>
        <taxon>Streptomyces violaceusniger group</taxon>
    </lineage>
</organism>
<feature type="region of interest" description="Disordered" evidence="1">
    <location>
        <begin position="151"/>
        <end position="233"/>
    </location>
</feature>
<reference evidence="2 3" key="1">
    <citation type="submission" date="2021-03" db="EMBL/GenBank/DDBJ databases">
        <title>Genomic Encyclopedia of Type Strains, Phase IV (KMG-IV): sequencing the most valuable type-strain genomes for metagenomic binning, comparative biology and taxonomic classification.</title>
        <authorList>
            <person name="Goeker M."/>
        </authorList>
    </citation>
    <scope>NUCLEOTIDE SEQUENCE [LARGE SCALE GENOMIC DNA]</scope>
    <source>
        <strain evidence="2 3">DSM 41954</strain>
    </source>
</reference>
<proteinExistence type="predicted"/>
<accession>A0ABS4N1H8</accession>
<dbReference type="EMBL" id="JAGGLR010000018">
    <property type="protein sequence ID" value="MBP2065282.1"/>
    <property type="molecule type" value="Genomic_DNA"/>
</dbReference>
<evidence type="ECO:0000256" key="1">
    <source>
        <dbReference type="SAM" id="MobiDB-lite"/>
    </source>
</evidence>